<proteinExistence type="predicted"/>
<dbReference type="Proteomes" id="UP000199236">
    <property type="component" value="Unassembled WGS sequence"/>
</dbReference>
<dbReference type="EMBL" id="FOVR01000011">
    <property type="protein sequence ID" value="SFO70748.1"/>
    <property type="molecule type" value="Genomic_DNA"/>
</dbReference>
<gene>
    <name evidence="1" type="ORF">SAMN04488056_11194</name>
</gene>
<keyword evidence="2" id="KW-1185">Reference proteome</keyword>
<accession>A0A1I5JD23</accession>
<reference evidence="1 2" key="1">
    <citation type="submission" date="2016-10" db="EMBL/GenBank/DDBJ databases">
        <authorList>
            <person name="de Groot N.N."/>
        </authorList>
    </citation>
    <scope>NUCLEOTIDE SEQUENCE [LARGE SCALE GENOMIC DNA]</scope>
    <source>
        <strain evidence="1 2">CGMCC 1.9157</strain>
    </source>
</reference>
<name>A0A1I5JD23_9HYPH</name>
<evidence type="ECO:0000313" key="1">
    <source>
        <dbReference type="EMBL" id="SFO70748.1"/>
    </source>
</evidence>
<dbReference type="STRING" id="655353.SAMN04488056_11194"/>
<dbReference type="RefSeq" id="WP_090074590.1">
    <property type="nucleotide sequence ID" value="NZ_FOVR01000011.1"/>
</dbReference>
<protein>
    <recommendedName>
        <fullName evidence="3">LexA-binding, inner membrane-associated hydrolase</fullName>
    </recommendedName>
</protein>
<dbReference type="AlphaFoldDB" id="A0A1I5JD23"/>
<evidence type="ECO:0008006" key="3">
    <source>
        <dbReference type="Google" id="ProtNLM"/>
    </source>
</evidence>
<dbReference type="Pfam" id="PF19617">
    <property type="entry name" value="DUF6122"/>
    <property type="match status" value="1"/>
</dbReference>
<dbReference type="InterPro" id="IPR046125">
    <property type="entry name" value="DUF6122"/>
</dbReference>
<sequence length="114" mass="12679">MDGSYDLLRTLVHYSGHFLVPFVLARLLFPKEIWLKAALVMVATIVIDVDHLLADPIFDPNRCSIGFHPLHTLWAGVVYVGLVLVPDWRARAFGLGALFHLAVDANDCFMGGTF</sequence>
<evidence type="ECO:0000313" key="2">
    <source>
        <dbReference type="Proteomes" id="UP000199236"/>
    </source>
</evidence>
<organism evidence="1 2">
    <name type="scientific">Cohaesibacter marisflavi</name>
    <dbReference type="NCBI Taxonomy" id="655353"/>
    <lineage>
        <taxon>Bacteria</taxon>
        <taxon>Pseudomonadati</taxon>
        <taxon>Pseudomonadota</taxon>
        <taxon>Alphaproteobacteria</taxon>
        <taxon>Hyphomicrobiales</taxon>
        <taxon>Cohaesibacteraceae</taxon>
    </lineage>
</organism>
<dbReference type="OrthoDB" id="289051at2"/>